<feature type="compositionally biased region" description="Basic residues" evidence="1">
    <location>
        <begin position="57"/>
        <end position="67"/>
    </location>
</feature>
<keyword evidence="2" id="KW-0812">Transmembrane</keyword>
<reference evidence="4" key="1">
    <citation type="submission" date="2016-11" db="UniProtKB">
        <authorList>
            <consortium name="WormBaseParasite"/>
        </authorList>
    </citation>
    <scope>IDENTIFICATION</scope>
</reference>
<protein>
    <submittedName>
        <fullName evidence="4">Uncharacterized protein</fullName>
    </submittedName>
</protein>
<feature type="region of interest" description="Disordered" evidence="1">
    <location>
        <begin position="56"/>
        <end position="75"/>
    </location>
</feature>
<evidence type="ECO:0000313" key="3">
    <source>
        <dbReference type="Proteomes" id="UP000095282"/>
    </source>
</evidence>
<accession>A0A1I7UNY8</accession>
<dbReference type="AlphaFoldDB" id="A0A1I7UNY8"/>
<keyword evidence="2" id="KW-1133">Transmembrane helix</keyword>
<dbReference type="WBParaSite" id="Csp11.Scaffold630.g17883.t1">
    <property type="protein sequence ID" value="Csp11.Scaffold630.g17883.t1"/>
    <property type="gene ID" value="Csp11.Scaffold630.g17883"/>
</dbReference>
<organism evidence="3 4">
    <name type="scientific">Caenorhabditis tropicalis</name>
    <dbReference type="NCBI Taxonomy" id="1561998"/>
    <lineage>
        <taxon>Eukaryota</taxon>
        <taxon>Metazoa</taxon>
        <taxon>Ecdysozoa</taxon>
        <taxon>Nematoda</taxon>
        <taxon>Chromadorea</taxon>
        <taxon>Rhabditida</taxon>
        <taxon>Rhabditina</taxon>
        <taxon>Rhabditomorpha</taxon>
        <taxon>Rhabditoidea</taxon>
        <taxon>Rhabditidae</taxon>
        <taxon>Peloderinae</taxon>
        <taxon>Caenorhabditis</taxon>
    </lineage>
</organism>
<evidence type="ECO:0000256" key="1">
    <source>
        <dbReference type="SAM" id="MobiDB-lite"/>
    </source>
</evidence>
<evidence type="ECO:0000313" key="4">
    <source>
        <dbReference type="WBParaSite" id="Csp11.Scaffold630.g17883.t1"/>
    </source>
</evidence>
<feature type="transmembrane region" description="Helical" evidence="2">
    <location>
        <begin position="6"/>
        <end position="23"/>
    </location>
</feature>
<dbReference type="Proteomes" id="UP000095282">
    <property type="component" value="Unplaced"/>
</dbReference>
<dbReference type="eggNOG" id="ENOG502TK3K">
    <property type="taxonomic scope" value="Eukaryota"/>
</dbReference>
<evidence type="ECO:0000256" key="2">
    <source>
        <dbReference type="SAM" id="Phobius"/>
    </source>
</evidence>
<keyword evidence="3" id="KW-1185">Reference proteome</keyword>
<proteinExistence type="predicted"/>
<sequence>MLFWSYAGLAFIFVCSLSIPLYLQHVSVGDMTTGQAISENYVQWHLEKEIKQIKAETRKRKGKKKRNSLSTEEEL</sequence>
<keyword evidence="2" id="KW-0472">Membrane</keyword>
<name>A0A1I7UNY8_9PELO</name>